<reference evidence="3" key="1">
    <citation type="submission" date="2021-03" db="EMBL/GenBank/DDBJ databases">
        <title>Fibrella sp. HMF5335 genome sequencing and assembly.</title>
        <authorList>
            <person name="Kang H."/>
            <person name="Kim H."/>
            <person name="Bae S."/>
            <person name="Joh K."/>
        </authorList>
    </citation>
    <scope>NUCLEOTIDE SEQUENCE</scope>
    <source>
        <strain evidence="3">HMF5335</strain>
    </source>
</reference>
<organism evidence="3 4">
    <name type="scientific">Fibrella rubiginis</name>
    <dbReference type="NCBI Taxonomy" id="2817060"/>
    <lineage>
        <taxon>Bacteria</taxon>
        <taxon>Pseudomonadati</taxon>
        <taxon>Bacteroidota</taxon>
        <taxon>Cytophagia</taxon>
        <taxon>Cytophagales</taxon>
        <taxon>Spirosomataceae</taxon>
        <taxon>Fibrella</taxon>
    </lineage>
</organism>
<dbReference type="EMBL" id="JAFMYV010000003">
    <property type="protein sequence ID" value="MBO0936269.1"/>
    <property type="molecule type" value="Genomic_DNA"/>
</dbReference>
<sequence>MLDILYIEDNIDEADIFKRVISRLPTPPTYKIIMSGTEAIDYLLQQGTHQGQSLPMPRLVLVDLNLPGQSGFDVIQQVRANNRTRYMPMVVYSTSDSPKDMRRAFDLGANAYLIKPGSYHEVSDMIRRAIEFWLTQNHYKP</sequence>
<accession>A0A939GFG5</accession>
<dbReference type="PANTHER" id="PTHR44520">
    <property type="entry name" value="RESPONSE REGULATOR RCP1-RELATED"/>
    <property type="match status" value="1"/>
</dbReference>
<dbReference type="RefSeq" id="WP_207363839.1">
    <property type="nucleotide sequence ID" value="NZ_JAFMYV010000003.1"/>
</dbReference>
<dbReference type="SUPFAM" id="SSF52172">
    <property type="entry name" value="CheY-like"/>
    <property type="match status" value="1"/>
</dbReference>
<protein>
    <submittedName>
        <fullName evidence="3">Response regulator</fullName>
    </submittedName>
</protein>
<evidence type="ECO:0000256" key="1">
    <source>
        <dbReference type="PROSITE-ProRule" id="PRU00169"/>
    </source>
</evidence>
<dbReference type="InterPro" id="IPR011006">
    <property type="entry name" value="CheY-like_superfamily"/>
</dbReference>
<evidence type="ECO:0000313" key="3">
    <source>
        <dbReference type="EMBL" id="MBO0936269.1"/>
    </source>
</evidence>
<dbReference type="InterPro" id="IPR001789">
    <property type="entry name" value="Sig_transdc_resp-reg_receiver"/>
</dbReference>
<dbReference type="Gene3D" id="3.40.50.2300">
    <property type="match status" value="1"/>
</dbReference>
<evidence type="ECO:0000313" key="4">
    <source>
        <dbReference type="Proteomes" id="UP000664034"/>
    </source>
</evidence>
<keyword evidence="4" id="KW-1185">Reference proteome</keyword>
<gene>
    <name evidence="3" type="ORF">J2I47_06890</name>
</gene>
<evidence type="ECO:0000259" key="2">
    <source>
        <dbReference type="PROSITE" id="PS50110"/>
    </source>
</evidence>
<dbReference type="Pfam" id="PF00072">
    <property type="entry name" value="Response_reg"/>
    <property type="match status" value="1"/>
</dbReference>
<dbReference type="PROSITE" id="PS50110">
    <property type="entry name" value="RESPONSE_REGULATORY"/>
    <property type="match status" value="1"/>
</dbReference>
<dbReference type="Proteomes" id="UP000664034">
    <property type="component" value="Unassembled WGS sequence"/>
</dbReference>
<feature type="domain" description="Response regulatory" evidence="2">
    <location>
        <begin position="3"/>
        <end position="130"/>
    </location>
</feature>
<comment type="caution">
    <text evidence="3">The sequence shown here is derived from an EMBL/GenBank/DDBJ whole genome shotgun (WGS) entry which is preliminary data.</text>
</comment>
<name>A0A939GFG5_9BACT</name>
<dbReference type="AlphaFoldDB" id="A0A939GFG5"/>
<dbReference type="InterPro" id="IPR052893">
    <property type="entry name" value="TCS_response_regulator"/>
</dbReference>
<dbReference type="CDD" id="cd17557">
    <property type="entry name" value="REC_Rcp-like"/>
    <property type="match status" value="1"/>
</dbReference>
<dbReference type="SMART" id="SM00448">
    <property type="entry name" value="REC"/>
    <property type="match status" value="1"/>
</dbReference>
<keyword evidence="1" id="KW-0597">Phosphoprotein</keyword>
<feature type="modified residue" description="4-aspartylphosphate" evidence="1">
    <location>
        <position position="63"/>
    </location>
</feature>
<dbReference type="GO" id="GO:0000160">
    <property type="term" value="P:phosphorelay signal transduction system"/>
    <property type="evidence" value="ECO:0007669"/>
    <property type="project" value="InterPro"/>
</dbReference>
<proteinExistence type="predicted"/>